<feature type="transmembrane region" description="Helical" evidence="3">
    <location>
        <begin position="69"/>
        <end position="97"/>
    </location>
</feature>
<reference evidence="5" key="1">
    <citation type="journal article" date="2024" name="IScience">
        <title>Strigolactones Initiate the Formation of Haustorium-like Structures in Castilleja.</title>
        <authorList>
            <person name="Buerger M."/>
            <person name="Peterson D."/>
            <person name="Chory J."/>
        </authorList>
    </citation>
    <scope>NUCLEOTIDE SEQUENCE [LARGE SCALE GENOMIC DNA]</scope>
</reference>
<keyword evidence="3" id="KW-1133">Transmembrane helix</keyword>
<dbReference type="PANTHER" id="PTHR11206">
    <property type="entry name" value="MULTIDRUG RESISTANCE PROTEIN"/>
    <property type="match status" value="1"/>
</dbReference>
<feature type="transmembrane region" description="Helical" evidence="3">
    <location>
        <begin position="155"/>
        <end position="176"/>
    </location>
</feature>
<feature type="transmembrane region" description="Helical" evidence="3">
    <location>
        <begin position="183"/>
        <end position="203"/>
    </location>
</feature>
<dbReference type="EMBL" id="JAVIJP010000016">
    <property type="protein sequence ID" value="KAL3643128.1"/>
    <property type="molecule type" value="Genomic_DNA"/>
</dbReference>
<feature type="transmembrane region" description="Helical" evidence="3">
    <location>
        <begin position="36"/>
        <end position="57"/>
    </location>
</feature>
<dbReference type="Pfam" id="PF01554">
    <property type="entry name" value="MatE"/>
    <property type="match status" value="1"/>
</dbReference>
<proteinExistence type="inferred from homology"/>
<dbReference type="Proteomes" id="UP001632038">
    <property type="component" value="Unassembled WGS sequence"/>
</dbReference>
<protein>
    <submittedName>
        <fullName evidence="4">Protein DETOXIFICATION 23</fullName>
    </submittedName>
</protein>
<comment type="caution">
    <text evidence="4">The sequence shown here is derived from an EMBL/GenBank/DDBJ whole genome shotgun (WGS) entry which is preliminary data.</text>
</comment>
<feature type="region of interest" description="Disordered" evidence="2">
    <location>
        <begin position="1"/>
        <end position="25"/>
    </location>
</feature>
<sequence length="223" mass="24979">MEGDNKETLLRNVEPENHGTKEDNLRGKVWPETKKMWVVVGPAIFTRFSTFGINVISQAFVGHIGATELAAYALVFTLLTTFANGLLLGVASVLETLRGQAYGARQYHMLGIYLQRSWICLIVTTTFLLPVYIFAAPILKALGQDEEIADMAREISLWFIPVIYAYVVSFSCQMYLQAQSKNMIISYLAAFSLTIHAFLSWLLTVKFKLGITGAMVSTIWAYM</sequence>
<keyword evidence="5" id="KW-1185">Reference proteome</keyword>
<accession>A0ABD3DM26</accession>
<keyword evidence="3" id="KW-0472">Membrane</keyword>
<dbReference type="InterPro" id="IPR002528">
    <property type="entry name" value="MATE_fam"/>
</dbReference>
<evidence type="ECO:0000313" key="5">
    <source>
        <dbReference type="Proteomes" id="UP001632038"/>
    </source>
</evidence>
<keyword evidence="3" id="KW-0812">Transmembrane</keyword>
<evidence type="ECO:0000256" key="2">
    <source>
        <dbReference type="SAM" id="MobiDB-lite"/>
    </source>
</evidence>
<evidence type="ECO:0000256" key="3">
    <source>
        <dbReference type="SAM" id="Phobius"/>
    </source>
</evidence>
<dbReference type="AlphaFoldDB" id="A0ABD3DM26"/>
<feature type="transmembrane region" description="Helical" evidence="3">
    <location>
        <begin position="118"/>
        <end position="135"/>
    </location>
</feature>
<name>A0ABD3DM26_9LAMI</name>
<comment type="similarity">
    <text evidence="1">Belongs to the multi antimicrobial extrusion (MATE) (TC 2.A.66.1) family.</text>
</comment>
<organism evidence="4 5">
    <name type="scientific">Castilleja foliolosa</name>
    <dbReference type="NCBI Taxonomy" id="1961234"/>
    <lineage>
        <taxon>Eukaryota</taxon>
        <taxon>Viridiplantae</taxon>
        <taxon>Streptophyta</taxon>
        <taxon>Embryophyta</taxon>
        <taxon>Tracheophyta</taxon>
        <taxon>Spermatophyta</taxon>
        <taxon>Magnoliopsida</taxon>
        <taxon>eudicotyledons</taxon>
        <taxon>Gunneridae</taxon>
        <taxon>Pentapetalae</taxon>
        <taxon>asterids</taxon>
        <taxon>lamiids</taxon>
        <taxon>Lamiales</taxon>
        <taxon>Orobanchaceae</taxon>
        <taxon>Pedicularideae</taxon>
        <taxon>Castillejinae</taxon>
        <taxon>Castilleja</taxon>
    </lineage>
</organism>
<gene>
    <name evidence="4" type="primary">DTX23</name>
    <name evidence="4" type="ORF">CASFOL_013943</name>
</gene>
<evidence type="ECO:0000313" key="4">
    <source>
        <dbReference type="EMBL" id="KAL3643128.1"/>
    </source>
</evidence>
<evidence type="ECO:0000256" key="1">
    <source>
        <dbReference type="ARBA" id="ARBA00010199"/>
    </source>
</evidence>